<proteinExistence type="predicted"/>
<keyword evidence="3" id="KW-1185">Reference proteome</keyword>
<gene>
    <name evidence="2" type="ORF">HNQ93_003168</name>
</gene>
<reference evidence="2 3" key="1">
    <citation type="submission" date="2020-08" db="EMBL/GenBank/DDBJ databases">
        <title>Genomic Encyclopedia of Type Strains, Phase IV (KMG-IV): sequencing the most valuable type-strain genomes for metagenomic binning, comparative biology and taxonomic classification.</title>
        <authorList>
            <person name="Goeker M."/>
        </authorList>
    </citation>
    <scope>NUCLEOTIDE SEQUENCE [LARGE SCALE GENOMIC DNA]</scope>
    <source>
        <strain evidence="2 3">DSM 26718</strain>
    </source>
</reference>
<comment type="caution">
    <text evidence="2">The sequence shown here is derived from an EMBL/GenBank/DDBJ whole genome shotgun (WGS) entry which is preliminary data.</text>
</comment>
<evidence type="ECO:0000256" key="1">
    <source>
        <dbReference type="SAM" id="MobiDB-lite"/>
    </source>
</evidence>
<sequence>MKQPRIIENSPLARLARLKLGAPNVAMVLGRSIHLSGVSRDDFLRDPFWVAHEMEHIRQFEQYGRLGFLVRYLRDWARYGYYNIPFEVAAREAAERNAPLYAQGKPLPGHAERHPTPKANEQARKG</sequence>
<feature type="compositionally biased region" description="Basic and acidic residues" evidence="1">
    <location>
        <begin position="110"/>
        <end position="126"/>
    </location>
</feature>
<protein>
    <recommendedName>
        <fullName evidence="4">DUF4157 domain-containing protein</fullName>
    </recommendedName>
</protein>
<dbReference type="Proteomes" id="UP000532746">
    <property type="component" value="Unassembled WGS sequence"/>
</dbReference>
<evidence type="ECO:0008006" key="4">
    <source>
        <dbReference type="Google" id="ProtNLM"/>
    </source>
</evidence>
<accession>A0A7W9T2B7</accession>
<evidence type="ECO:0000313" key="3">
    <source>
        <dbReference type="Proteomes" id="UP000532746"/>
    </source>
</evidence>
<feature type="region of interest" description="Disordered" evidence="1">
    <location>
        <begin position="100"/>
        <end position="126"/>
    </location>
</feature>
<dbReference type="RefSeq" id="WP_183404400.1">
    <property type="nucleotide sequence ID" value="NZ_JACHGG010000004.1"/>
</dbReference>
<organism evidence="2 3">
    <name type="scientific">Hymenobacter luteus</name>
    <dbReference type="NCBI Taxonomy" id="1411122"/>
    <lineage>
        <taxon>Bacteria</taxon>
        <taxon>Pseudomonadati</taxon>
        <taxon>Bacteroidota</taxon>
        <taxon>Cytophagia</taxon>
        <taxon>Cytophagales</taxon>
        <taxon>Hymenobacteraceae</taxon>
        <taxon>Hymenobacter</taxon>
    </lineage>
</organism>
<dbReference type="EMBL" id="JACHGG010000004">
    <property type="protein sequence ID" value="MBB6060302.1"/>
    <property type="molecule type" value="Genomic_DNA"/>
</dbReference>
<name>A0A7W9T2B7_9BACT</name>
<evidence type="ECO:0000313" key="2">
    <source>
        <dbReference type="EMBL" id="MBB6060302.1"/>
    </source>
</evidence>
<dbReference type="AlphaFoldDB" id="A0A7W9T2B7"/>